<reference evidence="2 3" key="1">
    <citation type="submission" date="2018-02" db="EMBL/GenBank/DDBJ databases">
        <title>Subsurface microbial communities from deep shales in Ohio and West Virginia, USA.</title>
        <authorList>
            <person name="Wrighton K."/>
        </authorList>
    </citation>
    <scope>NUCLEOTIDE SEQUENCE [LARGE SCALE GENOMIC DNA]</scope>
    <source>
        <strain evidence="2 3">OWC-G53F</strain>
    </source>
</reference>
<dbReference type="OrthoDB" id="9794403at2"/>
<feature type="domain" description="Transposase IS200-like" evidence="1">
    <location>
        <begin position="9"/>
        <end position="137"/>
    </location>
</feature>
<protein>
    <submittedName>
        <fullName evidence="2">Putative transposase</fullName>
    </submittedName>
</protein>
<dbReference type="AlphaFoldDB" id="A0A2S6H008"/>
<evidence type="ECO:0000313" key="3">
    <source>
        <dbReference type="Proteomes" id="UP000238071"/>
    </source>
</evidence>
<dbReference type="GO" id="GO:0043565">
    <property type="term" value="F:sequence-specific DNA binding"/>
    <property type="evidence" value="ECO:0007669"/>
    <property type="project" value="TreeGrafter"/>
</dbReference>
<dbReference type="SMART" id="SM01321">
    <property type="entry name" value="Y1_Tnp"/>
    <property type="match status" value="1"/>
</dbReference>
<accession>A0A2S6H008</accession>
<gene>
    <name evidence="2" type="ORF">B0F88_108170</name>
</gene>
<evidence type="ECO:0000313" key="2">
    <source>
        <dbReference type="EMBL" id="PPK70815.1"/>
    </source>
</evidence>
<dbReference type="NCBIfam" id="NF047646">
    <property type="entry name" value="REP_Tyr_transpos"/>
    <property type="match status" value="1"/>
</dbReference>
<dbReference type="InterPro" id="IPR052715">
    <property type="entry name" value="RAYT_transposase"/>
</dbReference>
<dbReference type="Pfam" id="PF01797">
    <property type="entry name" value="Y1_Tnp"/>
    <property type="match status" value="1"/>
</dbReference>
<proteinExistence type="predicted"/>
<dbReference type="GO" id="GO:0006313">
    <property type="term" value="P:DNA transposition"/>
    <property type="evidence" value="ECO:0007669"/>
    <property type="project" value="InterPro"/>
</dbReference>
<dbReference type="EMBL" id="PTIY01000008">
    <property type="protein sequence ID" value="PPK70815.1"/>
    <property type="molecule type" value="Genomic_DNA"/>
</dbReference>
<sequence>MSHYRRAYIPGATYFFTVVTYRRRPILCDDPVRSALRDAVKTVQSRHPFTIDAWVLLPDHLHTIWTLPPGDADCALRWSSIKRRVSLACAGLYHRTDWMTASKSKHRESTFWQRRYWEHCINSESDYARHRDYIAINPLKHGLVSRVQDWPFSTFHRDVARGIYPLDWAGCAGTAELASGGEPA</sequence>
<keyword evidence="3" id="KW-1185">Reference proteome</keyword>
<comment type="caution">
    <text evidence="2">The sequence shown here is derived from an EMBL/GenBank/DDBJ whole genome shotgun (WGS) entry which is preliminary data.</text>
</comment>
<organism evidence="2 3">
    <name type="scientific">Methylobacter tundripaludum</name>
    <dbReference type="NCBI Taxonomy" id="173365"/>
    <lineage>
        <taxon>Bacteria</taxon>
        <taxon>Pseudomonadati</taxon>
        <taxon>Pseudomonadota</taxon>
        <taxon>Gammaproteobacteria</taxon>
        <taxon>Methylococcales</taxon>
        <taxon>Methylococcaceae</taxon>
        <taxon>Methylobacter</taxon>
    </lineage>
</organism>
<dbReference type="Gene3D" id="3.30.70.1290">
    <property type="entry name" value="Transposase IS200-like"/>
    <property type="match status" value="1"/>
</dbReference>
<name>A0A2S6H008_9GAMM</name>
<dbReference type="InterPro" id="IPR036515">
    <property type="entry name" value="Transposase_17_sf"/>
</dbReference>
<dbReference type="SUPFAM" id="SSF143422">
    <property type="entry name" value="Transposase IS200-like"/>
    <property type="match status" value="1"/>
</dbReference>
<dbReference type="PANTHER" id="PTHR36966:SF1">
    <property type="entry name" value="REP-ASSOCIATED TYROSINE TRANSPOSASE"/>
    <property type="match status" value="1"/>
</dbReference>
<dbReference type="InterPro" id="IPR002686">
    <property type="entry name" value="Transposase_17"/>
</dbReference>
<dbReference type="PANTHER" id="PTHR36966">
    <property type="entry name" value="REP-ASSOCIATED TYROSINE TRANSPOSASE"/>
    <property type="match status" value="1"/>
</dbReference>
<evidence type="ECO:0000259" key="1">
    <source>
        <dbReference type="SMART" id="SM01321"/>
    </source>
</evidence>
<dbReference type="Proteomes" id="UP000238071">
    <property type="component" value="Unassembled WGS sequence"/>
</dbReference>
<dbReference type="RefSeq" id="WP_104424076.1">
    <property type="nucleotide sequence ID" value="NZ_PTIY01000008.1"/>
</dbReference>
<dbReference type="GO" id="GO:0004803">
    <property type="term" value="F:transposase activity"/>
    <property type="evidence" value="ECO:0007669"/>
    <property type="project" value="InterPro"/>
</dbReference>